<evidence type="ECO:0000259" key="9">
    <source>
        <dbReference type="Pfam" id="PF13231"/>
    </source>
</evidence>
<evidence type="ECO:0000256" key="8">
    <source>
        <dbReference type="SAM" id="Phobius"/>
    </source>
</evidence>
<feature type="non-terminal residue" evidence="10">
    <location>
        <position position="213"/>
    </location>
</feature>
<dbReference type="PANTHER" id="PTHR33908">
    <property type="entry name" value="MANNOSYLTRANSFERASE YKCB-RELATED"/>
    <property type="match status" value="1"/>
</dbReference>
<evidence type="ECO:0000256" key="4">
    <source>
        <dbReference type="ARBA" id="ARBA00022679"/>
    </source>
</evidence>
<keyword evidence="2" id="KW-1003">Cell membrane</keyword>
<keyword evidence="3" id="KW-0328">Glycosyltransferase</keyword>
<evidence type="ECO:0000256" key="2">
    <source>
        <dbReference type="ARBA" id="ARBA00022475"/>
    </source>
</evidence>
<evidence type="ECO:0000256" key="7">
    <source>
        <dbReference type="ARBA" id="ARBA00023136"/>
    </source>
</evidence>
<proteinExistence type="predicted"/>
<dbReference type="InterPro" id="IPR038731">
    <property type="entry name" value="RgtA/B/C-like"/>
</dbReference>
<evidence type="ECO:0000256" key="6">
    <source>
        <dbReference type="ARBA" id="ARBA00022989"/>
    </source>
</evidence>
<comment type="subcellular location">
    <subcellularLocation>
        <location evidence="1">Cell membrane</location>
        <topology evidence="1">Multi-pass membrane protein</topology>
    </subcellularLocation>
</comment>
<name>A0A383C6I3_9ZZZZ</name>
<sequence length="213" mass="24156">MNFSTSIVEKFRTPDWALIFLLFVGALLRFYGLDRTLGTTGVGGFDEGVDLRFYHYAPFNFIVTNYFTPYLPPLGMSHHIFHSLLAHLMIVLFGEDNEIAIRMPAFLFGIGSLWLIYRIAFQLSHSLIVSRMALLASVLCPIHIAYSQTARGYTIIIFFSAAMIYSSIKLIESKNCLKWGMILTLSGFLSTYTIPTNVYFAFGLSLWIVTVLF</sequence>
<dbReference type="AlphaFoldDB" id="A0A383C6I3"/>
<dbReference type="GO" id="GO:0016763">
    <property type="term" value="F:pentosyltransferase activity"/>
    <property type="evidence" value="ECO:0007669"/>
    <property type="project" value="TreeGrafter"/>
</dbReference>
<keyword evidence="4" id="KW-0808">Transferase</keyword>
<feature type="transmembrane region" description="Helical" evidence="8">
    <location>
        <begin position="53"/>
        <end position="71"/>
    </location>
</feature>
<evidence type="ECO:0000256" key="5">
    <source>
        <dbReference type="ARBA" id="ARBA00022692"/>
    </source>
</evidence>
<feature type="domain" description="Glycosyltransferase RgtA/B/C/D-like" evidence="9">
    <location>
        <begin position="78"/>
        <end position="208"/>
    </location>
</feature>
<organism evidence="10">
    <name type="scientific">marine metagenome</name>
    <dbReference type="NCBI Taxonomy" id="408172"/>
    <lineage>
        <taxon>unclassified sequences</taxon>
        <taxon>metagenomes</taxon>
        <taxon>ecological metagenomes</taxon>
    </lineage>
</organism>
<dbReference type="GO" id="GO:0008610">
    <property type="term" value="P:lipid biosynthetic process"/>
    <property type="evidence" value="ECO:0007669"/>
    <property type="project" value="UniProtKB-ARBA"/>
</dbReference>
<dbReference type="InterPro" id="IPR050297">
    <property type="entry name" value="LipidA_mod_glycosyltrf_83"/>
</dbReference>
<dbReference type="GO" id="GO:0005886">
    <property type="term" value="C:plasma membrane"/>
    <property type="evidence" value="ECO:0007669"/>
    <property type="project" value="UniProtKB-SubCell"/>
</dbReference>
<dbReference type="Pfam" id="PF13231">
    <property type="entry name" value="PMT_2"/>
    <property type="match status" value="1"/>
</dbReference>
<keyword evidence="5 8" id="KW-0812">Transmembrane</keyword>
<evidence type="ECO:0000313" key="10">
    <source>
        <dbReference type="EMBL" id="SVE28016.1"/>
    </source>
</evidence>
<dbReference type="PANTHER" id="PTHR33908:SF11">
    <property type="entry name" value="MEMBRANE PROTEIN"/>
    <property type="match status" value="1"/>
</dbReference>
<gene>
    <name evidence="10" type="ORF">METZ01_LOCUS480870</name>
</gene>
<feature type="transmembrane region" description="Helical" evidence="8">
    <location>
        <begin position="100"/>
        <end position="121"/>
    </location>
</feature>
<feature type="transmembrane region" description="Helical" evidence="8">
    <location>
        <begin position="183"/>
        <end position="209"/>
    </location>
</feature>
<evidence type="ECO:0000256" key="3">
    <source>
        <dbReference type="ARBA" id="ARBA00022676"/>
    </source>
</evidence>
<accession>A0A383C6I3</accession>
<keyword evidence="7 8" id="KW-0472">Membrane</keyword>
<keyword evidence="6 8" id="KW-1133">Transmembrane helix</keyword>
<reference evidence="10" key="1">
    <citation type="submission" date="2018-05" db="EMBL/GenBank/DDBJ databases">
        <authorList>
            <person name="Lanie J.A."/>
            <person name="Ng W.-L."/>
            <person name="Kazmierczak K.M."/>
            <person name="Andrzejewski T.M."/>
            <person name="Davidsen T.M."/>
            <person name="Wayne K.J."/>
            <person name="Tettelin H."/>
            <person name="Glass J.I."/>
            <person name="Rusch D."/>
            <person name="Podicherti R."/>
            <person name="Tsui H.-C.T."/>
            <person name="Winkler M.E."/>
        </authorList>
    </citation>
    <scope>NUCLEOTIDE SEQUENCE</scope>
</reference>
<dbReference type="EMBL" id="UINC01206401">
    <property type="protein sequence ID" value="SVE28016.1"/>
    <property type="molecule type" value="Genomic_DNA"/>
</dbReference>
<feature type="transmembrane region" description="Helical" evidence="8">
    <location>
        <begin position="152"/>
        <end position="171"/>
    </location>
</feature>
<protein>
    <recommendedName>
        <fullName evidence="9">Glycosyltransferase RgtA/B/C/D-like domain-containing protein</fullName>
    </recommendedName>
</protein>
<feature type="transmembrane region" description="Helical" evidence="8">
    <location>
        <begin position="16"/>
        <end position="33"/>
    </location>
</feature>
<feature type="transmembrane region" description="Helical" evidence="8">
    <location>
        <begin position="128"/>
        <end position="146"/>
    </location>
</feature>
<evidence type="ECO:0000256" key="1">
    <source>
        <dbReference type="ARBA" id="ARBA00004651"/>
    </source>
</evidence>